<evidence type="ECO:0000313" key="2">
    <source>
        <dbReference type="EMBL" id="GAA1532381.1"/>
    </source>
</evidence>
<reference evidence="2 3" key="1">
    <citation type="journal article" date="2019" name="Int. J. Syst. Evol. Microbiol.">
        <title>The Global Catalogue of Microorganisms (GCM) 10K type strain sequencing project: providing services to taxonomists for standard genome sequencing and annotation.</title>
        <authorList>
            <consortium name="The Broad Institute Genomics Platform"/>
            <consortium name="The Broad Institute Genome Sequencing Center for Infectious Disease"/>
            <person name="Wu L."/>
            <person name="Ma J."/>
        </authorList>
    </citation>
    <scope>NUCLEOTIDE SEQUENCE [LARGE SCALE GENOMIC DNA]</scope>
    <source>
        <strain evidence="2 3">JCM 15933</strain>
    </source>
</reference>
<evidence type="ECO:0000259" key="1">
    <source>
        <dbReference type="PROSITE" id="PS50995"/>
    </source>
</evidence>
<dbReference type="EMBL" id="BAAAQD010000012">
    <property type="protein sequence ID" value="GAA1532381.1"/>
    <property type="molecule type" value="Genomic_DNA"/>
</dbReference>
<protein>
    <submittedName>
        <fullName evidence="2">MarR family winged helix-turn-helix transcriptional regulator</fullName>
    </submittedName>
</protein>
<dbReference type="SMART" id="SM00347">
    <property type="entry name" value="HTH_MARR"/>
    <property type="match status" value="1"/>
</dbReference>
<dbReference type="InterPro" id="IPR036390">
    <property type="entry name" value="WH_DNA-bd_sf"/>
</dbReference>
<dbReference type="Proteomes" id="UP001501470">
    <property type="component" value="Unassembled WGS sequence"/>
</dbReference>
<dbReference type="RefSeq" id="WP_344505388.1">
    <property type="nucleotide sequence ID" value="NZ_BAAAQD010000012.1"/>
</dbReference>
<gene>
    <name evidence="2" type="ORF">GCM10009827_057820</name>
</gene>
<dbReference type="PROSITE" id="PS50995">
    <property type="entry name" value="HTH_MARR_2"/>
    <property type="match status" value="1"/>
</dbReference>
<keyword evidence="3" id="KW-1185">Reference proteome</keyword>
<sequence>MTEPRWLDRDEERMWLAFLRMRRTLDVAIDGQLAEAGLSAADYDVLAPLSESDGQVLRVRDLAAGIGWDRSRIAHHLRRMEQRGLVARSGCRTDGRGTMVRLTEQGRAMITAAAPGHVATVRRVLLDQLDPDDLVRLTAIAERVVKVAGSAGTARTGGPT</sequence>
<organism evidence="2 3">
    <name type="scientific">Dactylosporangium maewongense</name>
    <dbReference type="NCBI Taxonomy" id="634393"/>
    <lineage>
        <taxon>Bacteria</taxon>
        <taxon>Bacillati</taxon>
        <taxon>Actinomycetota</taxon>
        <taxon>Actinomycetes</taxon>
        <taxon>Micromonosporales</taxon>
        <taxon>Micromonosporaceae</taxon>
        <taxon>Dactylosporangium</taxon>
    </lineage>
</organism>
<dbReference type="PRINTS" id="PR00598">
    <property type="entry name" value="HTHMARR"/>
</dbReference>
<accession>A0ABN2B3X5</accession>
<dbReference type="InterPro" id="IPR039422">
    <property type="entry name" value="MarR/SlyA-like"/>
</dbReference>
<name>A0ABN2B3X5_9ACTN</name>
<dbReference type="SUPFAM" id="SSF46785">
    <property type="entry name" value="Winged helix' DNA-binding domain"/>
    <property type="match status" value="1"/>
</dbReference>
<comment type="caution">
    <text evidence="2">The sequence shown here is derived from an EMBL/GenBank/DDBJ whole genome shotgun (WGS) entry which is preliminary data.</text>
</comment>
<feature type="domain" description="HTH marR-type" evidence="1">
    <location>
        <begin position="11"/>
        <end position="146"/>
    </location>
</feature>
<dbReference type="Gene3D" id="1.10.10.10">
    <property type="entry name" value="Winged helix-like DNA-binding domain superfamily/Winged helix DNA-binding domain"/>
    <property type="match status" value="1"/>
</dbReference>
<evidence type="ECO:0000313" key="3">
    <source>
        <dbReference type="Proteomes" id="UP001501470"/>
    </source>
</evidence>
<dbReference type="InterPro" id="IPR036388">
    <property type="entry name" value="WH-like_DNA-bd_sf"/>
</dbReference>
<dbReference type="InterPro" id="IPR000835">
    <property type="entry name" value="HTH_MarR-typ"/>
</dbReference>
<dbReference type="PANTHER" id="PTHR33164:SF99">
    <property type="entry name" value="MARR FAMILY REGULATORY PROTEIN"/>
    <property type="match status" value="1"/>
</dbReference>
<dbReference type="Pfam" id="PF12802">
    <property type="entry name" value="MarR_2"/>
    <property type="match status" value="1"/>
</dbReference>
<proteinExistence type="predicted"/>
<dbReference type="PANTHER" id="PTHR33164">
    <property type="entry name" value="TRANSCRIPTIONAL REGULATOR, MARR FAMILY"/>
    <property type="match status" value="1"/>
</dbReference>